<feature type="region of interest" description="Disordered" evidence="1">
    <location>
        <begin position="218"/>
        <end position="376"/>
    </location>
</feature>
<feature type="compositionally biased region" description="Low complexity" evidence="1">
    <location>
        <begin position="252"/>
        <end position="264"/>
    </location>
</feature>
<dbReference type="AlphaFoldDB" id="A0A1E1LQT4"/>
<feature type="region of interest" description="Disordered" evidence="1">
    <location>
        <begin position="1"/>
        <end position="73"/>
    </location>
</feature>
<feature type="compositionally biased region" description="Polar residues" evidence="1">
    <location>
        <begin position="230"/>
        <end position="240"/>
    </location>
</feature>
<dbReference type="OrthoDB" id="3560833at2759"/>
<name>A0A1E1LQT4_9HELO</name>
<evidence type="ECO:0000313" key="2">
    <source>
        <dbReference type="EMBL" id="CZT12836.1"/>
    </source>
</evidence>
<keyword evidence="3" id="KW-1185">Reference proteome</keyword>
<evidence type="ECO:0000256" key="1">
    <source>
        <dbReference type="SAM" id="MobiDB-lite"/>
    </source>
</evidence>
<feature type="region of interest" description="Disordered" evidence="1">
    <location>
        <begin position="92"/>
        <end position="174"/>
    </location>
</feature>
<reference evidence="3" key="1">
    <citation type="submission" date="2016-03" db="EMBL/GenBank/DDBJ databases">
        <authorList>
            <person name="Guldener U."/>
        </authorList>
    </citation>
    <scope>NUCLEOTIDE SEQUENCE [LARGE SCALE GENOMIC DNA]</scope>
    <source>
        <strain evidence="3">04CH-RAC-A.6.1</strain>
    </source>
</reference>
<feature type="compositionally biased region" description="Basic and acidic residues" evidence="1">
    <location>
        <begin position="149"/>
        <end position="160"/>
    </location>
</feature>
<protein>
    <submittedName>
        <fullName evidence="2">Uncharacterized protein</fullName>
    </submittedName>
</protein>
<organism evidence="2 3">
    <name type="scientific">Rhynchosporium agropyri</name>
    <dbReference type="NCBI Taxonomy" id="914238"/>
    <lineage>
        <taxon>Eukaryota</taxon>
        <taxon>Fungi</taxon>
        <taxon>Dikarya</taxon>
        <taxon>Ascomycota</taxon>
        <taxon>Pezizomycotina</taxon>
        <taxon>Leotiomycetes</taxon>
        <taxon>Helotiales</taxon>
        <taxon>Ploettnerulaceae</taxon>
        <taxon>Rhynchosporium</taxon>
    </lineage>
</organism>
<feature type="compositionally biased region" description="Polar residues" evidence="1">
    <location>
        <begin position="279"/>
        <end position="348"/>
    </location>
</feature>
<feature type="compositionally biased region" description="Basic and acidic residues" evidence="1">
    <location>
        <begin position="363"/>
        <end position="376"/>
    </location>
</feature>
<gene>
    <name evidence="2" type="ORF">RAG0_16517</name>
</gene>
<accession>A0A1E1LQT4</accession>
<feature type="compositionally biased region" description="Polar residues" evidence="1">
    <location>
        <begin position="110"/>
        <end position="130"/>
    </location>
</feature>
<dbReference type="Proteomes" id="UP000178912">
    <property type="component" value="Unassembled WGS sequence"/>
</dbReference>
<dbReference type="EMBL" id="FJUX01000169">
    <property type="protein sequence ID" value="CZT12836.1"/>
    <property type="molecule type" value="Genomic_DNA"/>
</dbReference>
<sequence>MDKVDDFYRPPTSSGYAPGDTPKMRGVHKSDHYRPLYRHIPSSGIHHSDRSKGGEVPTSKHIKVEPKKSEQTIPMQAATAHGLNLARARNKQLQGFKDWRPSRRPPADYTGSTTLLSFGSDMSTSHFQQKGSSLDASTSGKSGSSVLSSHDEGLYDEKAATLRPLPASPMSRSGHMSALSYKMQYLSEQKKQLSQLPGTTRRSVVVADPASSHRLFGGIIKSRRPAIPTNEPTPSSSALSDTKFENRLLTRPTSSSISTDPSLSARYESRLGFKPMPQSPQLSTSYPLSTLKSTLSPPGTNTKPSTLTPSLNFQDEQSQALVPTPISANSPFSTNSGPDFETTSSTPTAIPGKPKPETAWQRMVRESNERWSKFSG</sequence>
<proteinExistence type="predicted"/>
<evidence type="ECO:0000313" key="3">
    <source>
        <dbReference type="Proteomes" id="UP000178912"/>
    </source>
</evidence>
<feature type="compositionally biased region" description="Low complexity" evidence="1">
    <location>
        <begin position="131"/>
        <end position="148"/>
    </location>
</feature>